<evidence type="ECO:0000256" key="1">
    <source>
        <dbReference type="SAM" id="Phobius"/>
    </source>
</evidence>
<sequence length="478" mass="54723">MKNNCTSYILVLLSVIFFIGCVSFDLQKKIKSASLDHDVSKSEFLDIQAELKEQKDSKYDRFKNSEVLYEYIKESLRKQHITAEVWNPKPLAALKPFNVNVYLENSVSMDGYVEGVTDFENTIYDMLARFKMNRLGNSLNLSYINNKIPFTYKNAGSEDIDSFIKDLNPLTFAKKGGNRSSSDLAAVIKTVLNKTDDQNLSILISDFVFSPGSGTNANLYLSRQKTNITLSFREKLEKTNLSMIVYRMASDFTGMYFDLNNKPTRYNGKRPYYIWIIGTENQLRSVLSQQVIHQSNKNFLDKTGFKSTKNPENIPYKILLNGRTGDFSPGVHSDELINVKALNGQFGFSLALNFKDNIRGDDYFLDPENFKINDGYHIISRLLTEKEKESPSLKGFTHLLSVKTNKFNNQNIDIIIQSKLPSWVDRSTSSDDTNIKVNKDEQLKTFGLKYLIEGVSDAFKFYPDEQQNVISKIRIKIK</sequence>
<dbReference type="AlphaFoldDB" id="A0A7W8ZK77"/>
<keyword evidence="1" id="KW-0472">Membrane</keyword>
<dbReference type="Proteomes" id="UP000537204">
    <property type="component" value="Unassembled WGS sequence"/>
</dbReference>
<dbReference type="EMBL" id="JACHCE010000001">
    <property type="protein sequence ID" value="MBB5635293.1"/>
    <property type="molecule type" value="Genomic_DNA"/>
</dbReference>
<organism evidence="2 3">
    <name type="scientific">Pedobacter cryoconitis</name>
    <dbReference type="NCBI Taxonomy" id="188932"/>
    <lineage>
        <taxon>Bacteria</taxon>
        <taxon>Pseudomonadati</taxon>
        <taxon>Bacteroidota</taxon>
        <taxon>Sphingobacteriia</taxon>
        <taxon>Sphingobacteriales</taxon>
        <taxon>Sphingobacteriaceae</taxon>
        <taxon>Pedobacter</taxon>
    </lineage>
</organism>
<proteinExistence type="predicted"/>
<feature type="transmembrane region" description="Helical" evidence="1">
    <location>
        <begin position="6"/>
        <end position="26"/>
    </location>
</feature>
<keyword evidence="1" id="KW-1133">Transmembrane helix</keyword>
<evidence type="ECO:0008006" key="4">
    <source>
        <dbReference type="Google" id="ProtNLM"/>
    </source>
</evidence>
<comment type="caution">
    <text evidence="2">The sequence shown here is derived from an EMBL/GenBank/DDBJ whole genome shotgun (WGS) entry which is preliminary data.</text>
</comment>
<evidence type="ECO:0000313" key="2">
    <source>
        <dbReference type="EMBL" id="MBB5635293.1"/>
    </source>
</evidence>
<dbReference type="PROSITE" id="PS51257">
    <property type="entry name" value="PROKAR_LIPOPROTEIN"/>
    <property type="match status" value="1"/>
</dbReference>
<dbReference type="RefSeq" id="WP_183879777.1">
    <property type="nucleotide sequence ID" value="NZ_JACHCE010000001.1"/>
</dbReference>
<keyword evidence="1" id="KW-0812">Transmembrane</keyword>
<gene>
    <name evidence="2" type="ORF">HDE68_001178</name>
</gene>
<name>A0A7W8ZK77_9SPHI</name>
<evidence type="ECO:0000313" key="3">
    <source>
        <dbReference type="Proteomes" id="UP000537204"/>
    </source>
</evidence>
<accession>A0A7W8ZK77</accession>
<protein>
    <recommendedName>
        <fullName evidence="4">Lipoprotein</fullName>
    </recommendedName>
</protein>
<reference evidence="2 3" key="1">
    <citation type="submission" date="2020-08" db="EMBL/GenBank/DDBJ databases">
        <title>Genomic Encyclopedia of Type Strains, Phase IV (KMG-V): Genome sequencing to study the core and pangenomes of soil and plant-associated prokaryotes.</title>
        <authorList>
            <person name="Whitman W."/>
        </authorList>
    </citation>
    <scope>NUCLEOTIDE SEQUENCE [LARGE SCALE GENOMIC DNA]</scope>
    <source>
        <strain evidence="2 3">S3M1</strain>
    </source>
</reference>